<evidence type="ECO:0000313" key="1">
    <source>
        <dbReference type="EMBL" id="TGG96498.1"/>
    </source>
</evidence>
<sequence>MRDVHTITYAELVERQERDRRAFGRMLLNWRRGNGWTQYTVCSWAEEAGFEAISYGNLSVIEQGKAGELRQKAFWQLWEVNRRIAAREWGNVPDPRIEEKLKPAIPLGDGSCPVWGPVEFWACYCGLRAVPAAFRNTPAPTVNQRKAAELSARWRHQLRSVV</sequence>
<proteinExistence type="predicted"/>
<feature type="non-terminal residue" evidence="1">
    <location>
        <position position="162"/>
    </location>
</feature>
<dbReference type="Proteomes" id="UP000317990">
    <property type="component" value="Unassembled WGS sequence"/>
</dbReference>
<protein>
    <submittedName>
        <fullName evidence="1">XRE family transcriptional regulator</fullName>
    </submittedName>
</protein>
<reference evidence="1 2" key="1">
    <citation type="journal article" date="2019" name="mSystems">
        <title>Life at home and on the roam: Genomic adaptions reflect the dual lifestyle of an intracellular, facultative symbiont.</title>
        <authorList>
            <person name="Burgsdorf I."/>
        </authorList>
    </citation>
    <scope>NUCLEOTIDE SEQUENCE [LARGE SCALE GENOMIC DNA]</scope>
    <source>
        <strain evidence="1">277cV</strain>
    </source>
</reference>
<gene>
    <name evidence="1" type="ORF">ERJ67_00780</name>
</gene>
<evidence type="ECO:0000313" key="2">
    <source>
        <dbReference type="Proteomes" id="UP000317990"/>
    </source>
</evidence>
<organism evidence="1 2">
    <name type="scientific">Aphanocapsa feldmannii 277cV</name>
    <dbReference type="NCBI Taxonomy" id="2507553"/>
    <lineage>
        <taxon>Bacteria</taxon>
        <taxon>Bacillati</taxon>
        <taxon>Cyanobacteriota</taxon>
        <taxon>Cyanophyceae</taxon>
        <taxon>Oscillatoriophycideae</taxon>
        <taxon>Chroococcales</taxon>
        <taxon>Microcystaceae</taxon>
        <taxon>Aphanocapsa</taxon>
    </lineage>
</organism>
<accession>A0A524RQZ5</accession>
<dbReference type="AlphaFoldDB" id="A0A524RQZ5"/>
<comment type="caution">
    <text evidence="1">The sequence shown here is derived from an EMBL/GenBank/DDBJ whole genome shotgun (WGS) entry which is preliminary data.</text>
</comment>
<name>A0A524RQZ5_9CHRO</name>
<dbReference type="EMBL" id="SRMO01000013">
    <property type="protein sequence ID" value="TGG96498.1"/>
    <property type="molecule type" value="Genomic_DNA"/>
</dbReference>